<evidence type="ECO:0000256" key="1">
    <source>
        <dbReference type="SAM" id="Phobius"/>
    </source>
</evidence>
<evidence type="ECO:0000313" key="3">
    <source>
        <dbReference type="Proteomes" id="UP001284033"/>
    </source>
</evidence>
<accession>A0AAP6HHB3</accession>
<dbReference type="EMBL" id="JAQZHK010000012">
    <property type="protein sequence ID" value="MDY3513618.1"/>
    <property type="molecule type" value="Genomic_DNA"/>
</dbReference>
<comment type="caution">
    <text evidence="2">The sequence shown here is derived from an EMBL/GenBank/DDBJ whole genome shotgun (WGS) entry which is preliminary data.</text>
</comment>
<dbReference type="Proteomes" id="UP001284033">
    <property type="component" value="Unassembled WGS sequence"/>
</dbReference>
<keyword evidence="1" id="KW-0472">Membrane</keyword>
<feature type="transmembrane region" description="Helical" evidence="1">
    <location>
        <begin position="47"/>
        <end position="67"/>
    </location>
</feature>
<gene>
    <name evidence="2" type="ORF">PG303_10390</name>
</gene>
<keyword evidence="1" id="KW-1133">Transmembrane helix</keyword>
<name>A0AAP6HHB3_RIEAN</name>
<dbReference type="RefSeq" id="WP_154468830.1">
    <property type="nucleotide sequence ID" value="NZ_CP110126.1"/>
</dbReference>
<proteinExistence type="predicted"/>
<reference evidence="2" key="1">
    <citation type="submission" date="2023-01" db="EMBL/GenBank/DDBJ databases">
        <title>Genome-based studies on antimicrobial resistance profiles of Riemerella anatipestifer in China, 1994 to 2021.</title>
        <authorList>
            <person name="Yang Z."/>
            <person name="Zhu D."/>
        </authorList>
    </citation>
    <scope>NUCLEOTIDE SEQUENCE</scope>
    <source>
        <strain evidence="2">RCAD1218</strain>
    </source>
</reference>
<evidence type="ECO:0000313" key="2">
    <source>
        <dbReference type="EMBL" id="MDY3513618.1"/>
    </source>
</evidence>
<organism evidence="2 3">
    <name type="scientific">Riemerella anatipestifer</name>
    <name type="common">Moraxella anatipestifer</name>
    <dbReference type="NCBI Taxonomy" id="34085"/>
    <lineage>
        <taxon>Bacteria</taxon>
        <taxon>Pseudomonadati</taxon>
        <taxon>Bacteroidota</taxon>
        <taxon>Flavobacteriia</taxon>
        <taxon>Flavobacteriales</taxon>
        <taxon>Weeksellaceae</taxon>
        <taxon>Riemerella</taxon>
    </lineage>
</organism>
<feature type="transmembrane region" description="Helical" evidence="1">
    <location>
        <begin position="12"/>
        <end position="35"/>
    </location>
</feature>
<sequence>MKQYQDVKLSGLYAVLMFWAGILFIFPMLGLLFYAVFSREPITMNEIGFGVFFTIITLIFLWIWVIMSKAEIKNNKLHLTKFFRPTKVYDLSEVVGLKTFGIGKTDTIKFGKDGVQAGKESYNWLTIEKHGVKEHFVIIAQNIHIDKEPMDTQQMLKDIFAESKKLKNQV</sequence>
<protein>
    <submittedName>
        <fullName evidence="2">Uncharacterized protein</fullName>
    </submittedName>
</protein>
<dbReference type="AlphaFoldDB" id="A0AAP6HHB3"/>
<keyword evidence="1" id="KW-0812">Transmembrane</keyword>